<dbReference type="AlphaFoldDB" id="M5U3X7"/>
<name>M5U3X7_9BACT</name>
<evidence type="ECO:0000313" key="3">
    <source>
        <dbReference type="Proteomes" id="UP000011885"/>
    </source>
</evidence>
<organism evidence="2 3">
    <name type="scientific">Rhodopirellula sallentina SM41</name>
    <dbReference type="NCBI Taxonomy" id="1263870"/>
    <lineage>
        <taxon>Bacteria</taxon>
        <taxon>Pseudomonadati</taxon>
        <taxon>Planctomycetota</taxon>
        <taxon>Planctomycetia</taxon>
        <taxon>Pirellulales</taxon>
        <taxon>Pirellulaceae</taxon>
        <taxon>Rhodopirellula</taxon>
    </lineage>
</organism>
<evidence type="ECO:0000313" key="2">
    <source>
        <dbReference type="EMBL" id="EMI52571.1"/>
    </source>
</evidence>
<evidence type="ECO:0000259" key="1">
    <source>
        <dbReference type="Pfam" id="PF12728"/>
    </source>
</evidence>
<gene>
    <name evidence="2" type="ORF">RSSM_06004</name>
</gene>
<dbReference type="Proteomes" id="UP000011885">
    <property type="component" value="Unassembled WGS sequence"/>
</dbReference>
<dbReference type="EMBL" id="ANOH01000420">
    <property type="protein sequence ID" value="EMI52571.1"/>
    <property type="molecule type" value="Genomic_DNA"/>
</dbReference>
<dbReference type="InterPro" id="IPR041657">
    <property type="entry name" value="HTH_17"/>
</dbReference>
<dbReference type="PATRIC" id="fig|1263870.3.peg.6360"/>
<accession>M5U3X7</accession>
<sequence length="64" mass="6987">MIEQSRDPMLVPPDEMARLAGISRPHLDRLRAAGKIPSILVGRARRYEPSKVIEALAAGGADHE</sequence>
<dbReference type="Pfam" id="PF12728">
    <property type="entry name" value="HTH_17"/>
    <property type="match status" value="1"/>
</dbReference>
<feature type="domain" description="Helix-turn-helix" evidence="1">
    <location>
        <begin position="14"/>
        <end position="57"/>
    </location>
</feature>
<proteinExistence type="predicted"/>
<protein>
    <recommendedName>
        <fullName evidence="1">Helix-turn-helix domain-containing protein</fullName>
    </recommendedName>
</protein>
<comment type="caution">
    <text evidence="2">The sequence shown here is derived from an EMBL/GenBank/DDBJ whole genome shotgun (WGS) entry which is preliminary data.</text>
</comment>
<reference evidence="2 3" key="1">
    <citation type="journal article" date="2013" name="Mar. Genomics">
        <title>Expression of sulfatases in Rhodopirellula baltica and the diversity of sulfatases in the genus Rhodopirellula.</title>
        <authorList>
            <person name="Wegner C.E."/>
            <person name="Richter-Heitmann T."/>
            <person name="Klindworth A."/>
            <person name="Klockow C."/>
            <person name="Richter M."/>
            <person name="Achstetter T."/>
            <person name="Glockner F.O."/>
            <person name="Harder J."/>
        </authorList>
    </citation>
    <scope>NUCLEOTIDE SEQUENCE [LARGE SCALE GENOMIC DNA]</scope>
    <source>
        <strain evidence="2 3">SM41</strain>
    </source>
</reference>
<keyword evidence="3" id="KW-1185">Reference proteome</keyword>